<dbReference type="AlphaFoldDB" id="I7G627"/>
<name>I7G627_MACFA</name>
<organism evidence="1">
    <name type="scientific">Macaca fascicularis</name>
    <name type="common">Crab-eating macaque</name>
    <name type="synonym">Cynomolgus monkey</name>
    <dbReference type="NCBI Taxonomy" id="9541"/>
    <lineage>
        <taxon>Eukaryota</taxon>
        <taxon>Metazoa</taxon>
        <taxon>Chordata</taxon>
        <taxon>Craniata</taxon>
        <taxon>Vertebrata</taxon>
        <taxon>Euteleostomi</taxon>
        <taxon>Mammalia</taxon>
        <taxon>Eutheria</taxon>
        <taxon>Euarchontoglires</taxon>
        <taxon>Primates</taxon>
        <taxon>Haplorrhini</taxon>
        <taxon>Catarrhini</taxon>
        <taxon>Cercopithecidae</taxon>
        <taxon>Cercopithecinae</taxon>
        <taxon>Macaca</taxon>
    </lineage>
</organism>
<evidence type="ECO:0000313" key="1">
    <source>
        <dbReference type="EMBL" id="BAE89737.1"/>
    </source>
</evidence>
<sequence>MAVEVLTQTVGSWPRLVAYLSKQLDRVSKDWPLGLRALAAMTLLAQEAGKLTLGKTEYKAPLCCGNFNIYQRTSLVNKC</sequence>
<keyword evidence="1" id="KW-0346">Stress response</keyword>
<reference evidence="1" key="1">
    <citation type="journal article" date="2007" name="PLoS Biol.">
        <title>Rate of evolution in brain-expressed genes in humans and other primates.</title>
        <authorList>
            <person name="Wang H.-Y."/>
            <person name="Chien H.-C."/>
            <person name="Osada N."/>
            <person name="Hashimoto K."/>
            <person name="Sugano S."/>
            <person name="Gojobori T."/>
            <person name="Chou C.-K."/>
            <person name="Tsai S.-F."/>
            <person name="Wu C.-I."/>
            <person name="Shen C.-K.J."/>
        </authorList>
    </citation>
    <scope>NUCLEOTIDE SEQUENCE</scope>
</reference>
<proteinExistence type="evidence at transcript level"/>
<dbReference type="Gene3D" id="3.10.20.370">
    <property type="match status" value="1"/>
</dbReference>
<dbReference type="EMBL" id="AB172675">
    <property type="protein sequence ID" value="BAE89737.1"/>
    <property type="molecule type" value="mRNA"/>
</dbReference>
<accession>I7G627</accession>
<protein>
    <submittedName>
        <fullName evidence="1">Macaca fascicularis brain cDNA clone: QflA-19185, similar to human heat shock transcription factor, Y-linked (FLJ25453), mRNA, RefSeq: NM_153716.1</fullName>
    </submittedName>
</protein>